<feature type="compositionally biased region" description="Polar residues" evidence="1">
    <location>
        <begin position="97"/>
        <end position="122"/>
    </location>
</feature>
<proteinExistence type="predicted"/>
<feature type="region of interest" description="Disordered" evidence="1">
    <location>
        <begin position="328"/>
        <end position="406"/>
    </location>
</feature>
<gene>
    <name evidence="2" type="ORF">GALMADRAFT_52158</name>
</gene>
<feature type="region of interest" description="Disordered" evidence="1">
    <location>
        <begin position="1"/>
        <end position="170"/>
    </location>
</feature>
<sequence length="440" mass="46978">MLGSWFTQKHNDEGTLEGVSSRTTPRPSFSSPAENPTPRLSTDKTPKRTFPSAYTTPHDAILADLHGISQKPSPNEPSHYPASSLAPRDDKPVSRAEPSQQNLRPNSSNSVPQQLPLPNSSDFLLDPFDGMPLGVLMPHQDSASTDEQSPSQVNLNSPEGGSSTNANPIGSEAVWTNLSRVLEIQSQISKMHLEMEGIGTSKAKAGDSKGKRRKASTAAGQEGSGLVSGVVSEDPPLPPGLHQPRKRAISTVSTVSAPLDEAEGDEDGVNVPSEEAEKNRIREEEFAKLATQFEGRKEAIGDIMGKLDDLSQALYKFHQLSPPTMDVFSTRSNSLGIPSPPTSTMSPQAPEGQIKRAPATQSTTPAIVPSYETASSSNAWPSPLDRAKTDPGGPSVPPRRTTTRKAIPTLMLNSLDMESHLSVIDSPASTIGSMKQSTEE</sequence>
<reference evidence="3" key="1">
    <citation type="journal article" date="2014" name="Proc. Natl. Acad. Sci. U.S.A.">
        <title>Extensive sampling of basidiomycete genomes demonstrates inadequacy of the white-rot/brown-rot paradigm for wood decay fungi.</title>
        <authorList>
            <person name="Riley R."/>
            <person name="Salamov A.A."/>
            <person name="Brown D.W."/>
            <person name="Nagy L.G."/>
            <person name="Floudas D."/>
            <person name="Held B.W."/>
            <person name="Levasseur A."/>
            <person name="Lombard V."/>
            <person name="Morin E."/>
            <person name="Otillar R."/>
            <person name="Lindquist E.A."/>
            <person name="Sun H."/>
            <person name="LaButti K.M."/>
            <person name="Schmutz J."/>
            <person name="Jabbour D."/>
            <person name="Luo H."/>
            <person name="Baker S.E."/>
            <person name="Pisabarro A.G."/>
            <person name="Walton J.D."/>
            <person name="Blanchette R.A."/>
            <person name="Henrissat B."/>
            <person name="Martin F."/>
            <person name="Cullen D."/>
            <person name="Hibbett D.S."/>
            <person name="Grigoriev I.V."/>
        </authorList>
    </citation>
    <scope>NUCLEOTIDE SEQUENCE [LARGE SCALE GENOMIC DNA]</scope>
    <source>
        <strain evidence="3">CBS 339.88</strain>
    </source>
</reference>
<evidence type="ECO:0000313" key="2">
    <source>
        <dbReference type="EMBL" id="KDR85473.1"/>
    </source>
</evidence>
<name>A0A067U275_GALM3</name>
<feature type="compositionally biased region" description="Polar residues" evidence="1">
    <location>
        <begin position="141"/>
        <end position="170"/>
    </location>
</feature>
<accession>A0A067U275</accession>
<evidence type="ECO:0000256" key="1">
    <source>
        <dbReference type="SAM" id="MobiDB-lite"/>
    </source>
</evidence>
<organism evidence="2 3">
    <name type="scientific">Galerina marginata (strain CBS 339.88)</name>
    <dbReference type="NCBI Taxonomy" id="685588"/>
    <lineage>
        <taxon>Eukaryota</taxon>
        <taxon>Fungi</taxon>
        <taxon>Dikarya</taxon>
        <taxon>Basidiomycota</taxon>
        <taxon>Agaricomycotina</taxon>
        <taxon>Agaricomycetes</taxon>
        <taxon>Agaricomycetidae</taxon>
        <taxon>Agaricales</taxon>
        <taxon>Agaricineae</taxon>
        <taxon>Strophariaceae</taxon>
        <taxon>Galerina</taxon>
    </lineage>
</organism>
<dbReference type="Proteomes" id="UP000027222">
    <property type="component" value="Unassembled WGS sequence"/>
</dbReference>
<dbReference type="STRING" id="685588.A0A067U275"/>
<dbReference type="HOGENOM" id="CLU_057556_0_0_1"/>
<protein>
    <submittedName>
        <fullName evidence="2">Uncharacterized protein</fullName>
    </submittedName>
</protein>
<feature type="compositionally biased region" description="Low complexity" evidence="1">
    <location>
        <begin position="20"/>
        <end position="32"/>
    </location>
</feature>
<dbReference type="EMBL" id="KL142367">
    <property type="protein sequence ID" value="KDR85473.1"/>
    <property type="molecule type" value="Genomic_DNA"/>
</dbReference>
<feature type="compositionally biased region" description="Polar residues" evidence="1">
    <location>
        <begin position="328"/>
        <end position="347"/>
    </location>
</feature>
<keyword evidence="3" id="KW-1185">Reference proteome</keyword>
<evidence type="ECO:0000313" key="3">
    <source>
        <dbReference type="Proteomes" id="UP000027222"/>
    </source>
</evidence>
<feature type="region of interest" description="Disordered" evidence="1">
    <location>
        <begin position="199"/>
        <end position="279"/>
    </location>
</feature>
<dbReference type="OrthoDB" id="2537650at2759"/>
<dbReference type="AlphaFoldDB" id="A0A067U275"/>